<name>A0A198A214_9BACL</name>
<protein>
    <submittedName>
        <fullName evidence="1">Uncharacterized protein</fullName>
    </submittedName>
</protein>
<dbReference type="Proteomes" id="UP000078454">
    <property type="component" value="Unassembled WGS sequence"/>
</dbReference>
<dbReference type="EMBL" id="LYPB01000085">
    <property type="protein sequence ID" value="OAS15061.1"/>
    <property type="molecule type" value="Genomic_DNA"/>
</dbReference>
<evidence type="ECO:0000313" key="2">
    <source>
        <dbReference type="Proteomes" id="UP000078454"/>
    </source>
</evidence>
<accession>A0A198A214</accession>
<comment type="caution">
    <text evidence="1">The sequence shown here is derived from an EMBL/GenBank/DDBJ whole genome shotgun (WGS) entry which is preliminary data.</text>
</comment>
<proteinExistence type="predicted"/>
<reference evidence="1 2" key="1">
    <citation type="submission" date="2016-05" db="EMBL/GenBank/DDBJ databases">
        <title>Paenibacillus sp. 1ZS3-15 nov., isolated from the rhizosphere soil.</title>
        <authorList>
            <person name="Zhang X.X."/>
            <person name="Zhang J."/>
        </authorList>
    </citation>
    <scope>NUCLEOTIDE SEQUENCE [LARGE SCALE GENOMIC DNA]</scope>
    <source>
        <strain evidence="1 2">1ZS3-15</strain>
    </source>
</reference>
<evidence type="ECO:0000313" key="1">
    <source>
        <dbReference type="EMBL" id="OAS15061.1"/>
    </source>
</evidence>
<dbReference type="STRING" id="1850517.A8708_22265"/>
<dbReference type="AlphaFoldDB" id="A0A198A214"/>
<gene>
    <name evidence="1" type="ORF">A8708_22265</name>
</gene>
<sequence>MPAFESKSSHNRHIQLKDTISANATGMLHMQQNLSKPTLPSSNIVQLQQAYGNRATEQWVKSRYQSDQSIQRKISQENRMGMPSNVVQLRGENPHEQAGSHGGWELTAHHIVAHSKLEKALEKLRLKEEAGDGTPFTDVLVHAVPDKLTKSMLEKLKVDVPDSDEKREAYRQMLLDKSKKFDDTEYNVRIGEVRKSFYEWQGGNQYMGPNTSIRAEPTSNKDDIDFDGKYFGNLSKDKFNQLTALGGKLEEEGEQGNIAANLKAILDITKNETPNVFDGTKWKEIDSLDNLISLFNNTDLDRKHILKYSYFKMGLDEIGAGNKYADITYSSADGHKYKGLPIEMQVKGTSGFTPVAKSQEVVPKEETSKLLAPLLTGDLGVALTVSGNNYVIPVDDDKIKVEGKKFKVKGYDDMIPFLKTGAGTIEAAKGMVDNKQMKVVTTLDSLYTYFEKAGTSTSSYLPMELYDVLMAKKV</sequence>
<keyword evidence="2" id="KW-1185">Reference proteome</keyword>
<organism evidence="1 2">
    <name type="scientific">Paenibacillus oryzisoli</name>
    <dbReference type="NCBI Taxonomy" id="1850517"/>
    <lineage>
        <taxon>Bacteria</taxon>
        <taxon>Bacillati</taxon>
        <taxon>Bacillota</taxon>
        <taxon>Bacilli</taxon>
        <taxon>Bacillales</taxon>
        <taxon>Paenibacillaceae</taxon>
        <taxon>Paenibacillus</taxon>
    </lineage>
</organism>